<organism evidence="2">
    <name type="scientific">Streptomyces sp. R08</name>
    <dbReference type="NCBI Taxonomy" id="3238624"/>
    <lineage>
        <taxon>Bacteria</taxon>
        <taxon>Bacillati</taxon>
        <taxon>Actinomycetota</taxon>
        <taxon>Actinomycetes</taxon>
        <taxon>Kitasatosporales</taxon>
        <taxon>Streptomycetaceae</taxon>
        <taxon>Streptomyces</taxon>
    </lineage>
</organism>
<feature type="signal peptide" evidence="1">
    <location>
        <begin position="1"/>
        <end position="25"/>
    </location>
</feature>
<evidence type="ECO:0000256" key="1">
    <source>
        <dbReference type="SAM" id="SignalP"/>
    </source>
</evidence>
<evidence type="ECO:0000313" key="2">
    <source>
        <dbReference type="EMBL" id="XDP99528.1"/>
    </source>
</evidence>
<reference evidence="2" key="1">
    <citation type="submission" date="2024-07" db="EMBL/GenBank/DDBJ databases">
        <authorList>
            <person name="Yu S.T."/>
        </authorList>
    </citation>
    <scope>NUCLEOTIDE SEQUENCE</scope>
    <source>
        <strain evidence="2">R08</strain>
    </source>
</reference>
<dbReference type="EMBL" id="CP163431">
    <property type="protein sequence ID" value="XDP99528.1"/>
    <property type="molecule type" value="Genomic_DNA"/>
</dbReference>
<evidence type="ECO:0008006" key="3">
    <source>
        <dbReference type="Google" id="ProtNLM"/>
    </source>
</evidence>
<protein>
    <recommendedName>
        <fullName evidence="3">Secreted protein</fullName>
    </recommendedName>
</protein>
<accession>A0AB39M128</accession>
<keyword evidence="1" id="KW-0732">Signal</keyword>
<feature type="chain" id="PRO_5044330071" description="Secreted protein" evidence="1">
    <location>
        <begin position="26"/>
        <end position="117"/>
    </location>
</feature>
<proteinExistence type="predicted"/>
<gene>
    <name evidence="2" type="ORF">AB5J58_04745</name>
</gene>
<dbReference type="AlphaFoldDB" id="A0AB39M128"/>
<dbReference type="RefSeq" id="WP_366432620.1">
    <property type="nucleotide sequence ID" value="NZ_CP163431.1"/>
</dbReference>
<sequence length="117" mass="11855">MNVRIAAVSVASAALVAVGATSAVAAPAPAGITLKANHASVKLGDVVTFTGKTTGLKEGSKVTLQVKSGATWKSLPVTAKVNHSAYKLTDKFQKKGVQVLRVKDGAAVSKAVSVTVR</sequence>
<name>A0AB39M128_9ACTN</name>